<dbReference type="Pfam" id="PF06423">
    <property type="entry name" value="GWT1"/>
    <property type="match status" value="1"/>
</dbReference>
<evidence type="ECO:0000313" key="6">
    <source>
        <dbReference type="EMBL" id="KAJ8958548.1"/>
    </source>
</evidence>
<dbReference type="GO" id="GO:0005783">
    <property type="term" value="C:endoplasmic reticulum"/>
    <property type="evidence" value="ECO:0007669"/>
    <property type="project" value="TreeGrafter"/>
</dbReference>
<feature type="transmembrane region" description="Helical" evidence="5">
    <location>
        <begin position="57"/>
        <end position="76"/>
    </location>
</feature>
<keyword evidence="2 5" id="KW-0812">Transmembrane</keyword>
<feature type="transmembrane region" description="Helical" evidence="5">
    <location>
        <begin position="219"/>
        <end position="241"/>
    </location>
</feature>
<evidence type="ECO:0000256" key="3">
    <source>
        <dbReference type="ARBA" id="ARBA00022989"/>
    </source>
</evidence>
<dbReference type="GO" id="GO:0072659">
    <property type="term" value="P:protein localization to plasma membrane"/>
    <property type="evidence" value="ECO:0007669"/>
    <property type="project" value="TreeGrafter"/>
</dbReference>
<gene>
    <name evidence="6" type="ORF">NQ314_006387</name>
</gene>
<dbReference type="AlphaFoldDB" id="A0AAV8Z586"/>
<evidence type="ECO:0000256" key="5">
    <source>
        <dbReference type="SAM" id="Phobius"/>
    </source>
</evidence>
<feature type="transmembrane region" description="Helical" evidence="5">
    <location>
        <begin position="325"/>
        <end position="347"/>
    </location>
</feature>
<dbReference type="InterPro" id="IPR009447">
    <property type="entry name" value="PIGW/GWT1"/>
</dbReference>
<evidence type="ECO:0000256" key="2">
    <source>
        <dbReference type="ARBA" id="ARBA00022692"/>
    </source>
</evidence>
<keyword evidence="4 5" id="KW-0472">Membrane</keyword>
<dbReference type="GO" id="GO:0016020">
    <property type="term" value="C:membrane"/>
    <property type="evidence" value="ECO:0007669"/>
    <property type="project" value="UniProtKB-SubCell"/>
</dbReference>
<feature type="transmembrane region" description="Helical" evidence="5">
    <location>
        <begin position="21"/>
        <end position="45"/>
    </location>
</feature>
<feature type="transmembrane region" description="Helical" evidence="5">
    <location>
        <begin position="186"/>
        <end position="207"/>
    </location>
</feature>
<name>A0AAV8Z586_9CUCU</name>
<dbReference type="EMBL" id="JANEYF010001724">
    <property type="protein sequence ID" value="KAJ8958548.1"/>
    <property type="molecule type" value="Genomic_DNA"/>
</dbReference>
<evidence type="ECO:0000313" key="7">
    <source>
        <dbReference type="Proteomes" id="UP001162156"/>
    </source>
</evidence>
<feature type="transmembrane region" description="Helical" evidence="5">
    <location>
        <begin position="146"/>
        <end position="166"/>
    </location>
</feature>
<evidence type="ECO:0000256" key="4">
    <source>
        <dbReference type="ARBA" id="ARBA00023136"/>
    </source>
</evidence>
<accession>A0AAV8Z586</accession>
<reference evidence="6" key="1">
    <citation type="journal article" date="2023" name="Insect Mol. Biol.">
        <title>Genome sequencing provides insights into the evolution of gene families encoding plant cell wall-degrading enzymes in longhorned beetles.</title>
        <authorList>
            <person name="Shin N.R."/>
            <person name="Okamura Y."/>
            <person name="Kirsch R."/>
            <person name="Pauchet Y."/>
        </authorList>
    </citation>
    <scope>NUCLEOTIDE SEQUENCE</scope>
    <source>
        <strain evidence="6">RBIC_L_NR</strain>
    </source>
</reference>
<feature type="transmembrane region" description="Helical" evidence="5">
    <location>
        <begin position="118"/>
        <end position="139"/>
    </location>
</feature>
<dbReference type="PANTHER" id="PTHR20661">
    <property type="entry name" value="PHOSPHATIDYLINOSITOL-GLYCAN BIOSYNTHESIS CLASS W PROTEIN"/>
    <property type="match status" value="1"/>
</dbReference>
<evidence type="ECO:0000256" key="1">
    <source>
        <dbReference type="ARBA" id="ARBA00004141"/>
    </source>
</evidence>
<organism evidence="6 7">
    <name type="scientific">Rhamnusium bicolor</name>
    <dbReference type="NCBI Taxonomy" id="1586634"/>
    <lineage>
        <taxon>Eukaryota</taxon>
        <taxon>Metazoa</taxon>
        <taxon>Ecdysozoa</taxon>
        <taxon>Arthropoda</taxon>
        <taxon>Hexapoda</taxon>
        <taxon>Insecta</taxon>
        <taxon>Pterygota</taxon>
        <taxon>Neoptera</taxon>
        <taxon>Endopterygota</taxon>
        <taxon>Coleoptera</taxon>
        <taxon>Polyphaga</taxon>
        <taxon>Cucujiformia</taxon>
        <taxon>Chrysomeloidea</taxon>
        <taxon>Cerambycidae</taxon>
        <taxon>Lepturinae</taxon>
        <taxon>Rhagiini</taxon>
        <taxon>Rhamnusium</taxon>
    </lineage>
</organism>
<sequence length="354" mass="40228">MVRAIKLSKTKYKGNIFRTNFITNARSTINVLSVIAILAVDFNIFPRRFAKTKSFGYSLMDTGVGLFIYSNGIVAPEAGGQKDSIKKCIKSSLPILLLGVARFIFVKQIDYNVPISEYGVHWNFFITLGFTKIFTSFILNVVKVKYIYINAIFIIVAHEVLLQTGLQKFALTNIKRDNFLVANKEGLVSCLGYICIYLFSVYFGYLLNIRNSKQGKISMASKFVIGSFLSLIISLFLQNYFGISRRLANSAYCFWILFIGIFMTGLYYLGQIVQEFIFRDKLPDSIYSPLIFEAVNYNGLLFFLIGNVLTGLINMTFNTLTINDSISLIILVLYIFINCFVVTVLYCKQIKLKL</sequence>
<comment type="subcellular location">
    <subcellularLocation>
        <location evidence="1">Membrane</location>
        <topology evidence="1">Multi-pass membrane protein</topology>
    </subcellularLocation>
</comment>
<evidence type="ECO:0008006" key="8">
    <source>
        <dbReference type="Google" id="ProtNLM"/>
    </source>
</evidence>
<keyword evidence="7" id="KW-1185">Reference proteome</keyword>
<keyword evidence="3 5" id="KW-1133">Transmembrane helix</keyword>
<dbReference type="GO" id="GO:0006506">
    <property type="term" value="P:GPI anchor biosynthetic process"/>
    <property type="evidence" value="ECO:0007669"/>
    <property type="project" value="InterPro"/>
</dbReference>
<dbReference type="Proteomes" id="UP001162156">
    <property type="component" value="Unassembled WGS sequence"/>
</dbReference>
<protein>
    <recommendedName>
        <fullName evidence="8">Phosphatidylinositol-glycan biosynthesis class W protein</fullName>
    </recommendedName>
</protein>
<proteinExistence type="predicted"/>
<feature type="transmembrane region" description="Helical" evidence="5">
    <location>
        <begin position="88"/>
        <end position="106"/>
    </location>
</feature>
<feature type="transmembrane region" description="Helical" evidence="5">
    <location>
        <begin position="290"/>
        <end position="313"/>
    </location>
</feature>
<feature type="transmembrane region" description="Helical" evidence="5">
    <location>
        <begin position="247"/>
        <end position="269"/>
    </location>
</feature>
<comment type="caution">
    <text evidence="6">The sequence shown here is derived from an EMBL/GenBank/DDBJ whole genome shotgun (WGS) entry which is preliminary data.</text>
</comment>
<dbReference type="GO" id="GO:0032216">
    <property type="term" value="F:glucosaminyl-phosphatidylinositol O-acyltransferase activity"/>
    <property type="evidence" value="ECO:0007669"/>
    <property type="project" value="TreeGrafter"/>
</dbReference>
<dbReference type="PANTHER" id="PTHR20661:SF0">
    <property type="entry name" value="PHOSPHATIDYLINOSITOL-GLYCAN BIOSYNTHESIS CLASS W PROTEIN"/>
    <property type="match status" value="1"/>
</dbReference>